<evidence type="ECO:0000313" key="2">
    <source>
        <dbReference type="EMBL" id="PCC83549.1"/>
    </source>
</evidence>
<feature type="transmembrane region" description="Helical" evidence="1">
    <location>
        <begin position="146"/>
        <end position="166"/>
    </location>
</feature>
<accession>A0A2A4AM50</accession>
<comment type="caution">
    <text evidence="2">The sequence shown here is derived from an EMBL/GenBank/DDBJ whole genome shotgun (WGS) entry which is preliminary data.</text>
</comment>
<gene>
    <name evidence="2" type="ORF">COM45_01985</name>
</gene>
<dbReference type="Proteomes" id="UP000218690">
    <property type="component" value="Unassembled WGS sequence"/>
</dbReference>
<sequence>MKLFFGTLNWSSSLVTIFLLSGFFLLRGIEDPLITTFALVALWAAIFATEPDKTKAQALGLSTAVITRYGRIVAVMPALIAGVISIYLRWWFALVITALILAWKLTCWKAKAKTMTVEDLLADTPGNDSFGHFPASLEGQLVYRPLVRGWFIGWVVLGIAAVANAFGPDPRKVDTSGVSYAAWVSVADVSASKSLGARRLHQECRLRVL</sequence>
<evidence type="ECO:0000313" key="3">
    <source>
        <dbReference type="Proteomes" id="UP000218690"/>
    </source>
</evidence>
<organism evidence="2 3">
    <name type="scientific">Corynebacterium accolens</name>
    <dbReference type="NCBI Taxonomy" id="38284"/>
    <lineage>
        <taxon>Bacteria</taxon>
        <taxon>Bacillati</taxon>
        <taxon>Actinomycetota</taxon>
        <taxon>Actinomycetes</taxon>
        <taxon>Mycobacteriales</taxon>
        <taxon>Corynebacteriaceae</taxon>
        <taxon>Corynebacterium</taxon>
    </lineage>
</organism>
<protein>
    <submittedName>
        <fullName evidence="2">Uncharacterized protein</fullName>
    </submittedName>
</protein>
<keyword evidence="1" id="KW-1133">Transmembrane helix</keyword>
<name>A0A2A4AM50_9CORY</name>
<evidence type="ECO:0000256" key="1">
    <source>
        <dbReference type="SAM" id="Phobius"/>
    </source>
</evidence>
<proteinExistence type="predicted"/>
<feature type="transmembrane region" description="Helical" evidence="1">
    <location>
        <begin position="7"/>
        <end position="26"/>
    </location>
</feature>
<feature type="transmembrane region" description="Helical" evidence="1">
    <location>
        <begin position="61"/>
        <end position="84"/>
    </location>
</feature>
<reference evidence="2 3" key="1">
    <citation type="submission" date="2017-09" db="EMBL/GenBank/DDBJ databases">
        <title>Draft Genome Sequence of Corynebacterium accolens AH4003.</title>
        <authorList>
            <person name="Chen Y."/>
            <person name="Oosthuysen W.F."/>
            <person name="Kelley S."/>
            <person name="Horswill A."/>
        </authorList>
    </citation>
    <scope>NUCLEOTIDE SEQUENCE [LARGE SCALE GENOMIC DNA]</scope>
    <source>
        <strain evidence="2 3">AH4003</strain>
    </source>
</reference>
<keyword evidence="1" id="KW-0472">Membrane</keyword>
<dbReference type="EMBL" id="NWBP01000010">
    <property type="protein sequence ID" value="PCC83549.1"/>
    <property type="molecule type" value="Genomic_DNA"/>
</dbReference>
<dbReference type="AlphaFoldDB" id="A0A2A4AM50"/>
<keyword evidence="1" id="KW-0812">Transmembrane</keyword>
<feature type="transmembrane region" description="Helical" evidence="1">
    <location>
        <begin position="32"/>
        <end position="49"/>
    </location>
</feature>